<gene>
    <name evidence="5" type="ORF">BN938_1434</name>
</gene>
<protein>
    <submittedName>
        <fullName evidence="5">Low molecular weight protein tyrosine phosphatase</fullName>
        <ecNumber evidence="5">3.1.3.48</ecNumber>
    </submittedName>
</protein>
<proteinExistence type="inferred from homology"/>
<dbReference type="KEGG" id="rbc:BN938_1434"/>
<dbReference type="CDD" id="cd16343">
    <property type="entry name" value="LMWPTP"/>
    <property type="match status" value="1"/>
</dbReference>
<dbReference type="Pfam" id="PF01451">
    <property type="entry name" value="LMWPc"/>
    <property type="match status" value="1"/>
</dbReference>
<feature type="active site" description="Proton donor" evidence="3">
    <location>
        <position position="123"/>
    </location>
</feature>
<dbReference type="InterPro" id="IPR052995">
    <property type="entry name" value="LMW-PTP"/>
</dbReference>
<keyword evidence="6" id="KW-1185">Reference proteome</keyword>
<evidence type="ECO:0000313" key="5">
    <source>
        <dbReference type="EMBL" id="CDN31521.1"/>
    </source>
</evidence>
<dbReference type="PANTHER" id="PTHR47439:SF1">
    <property type="entry name" value="ACID PHOSPHATASE"/>
    <property type="match status" value="1"/>
</dbReference>
<dbReference type="SMART" id="SM00226">
    <property type="entry name" value="LMWPc"/>
    <property type="match status" value="1"/>
</dbReference>
<dbReference type="PANTHER" id="PTHR47439">
    <property type="entry name" value="LOW MOLECULAR WEIGHT PHOSPHOTYROSINE PROTEIN PHOSPHATASE-RELATED"/>
    <property type="match status" value="1"/>
</dbReference>
<dbReference type="eggNOG" id="COG0394">
    <property type="taxonomic scope" value="Bacteria"/>
</dbReference>
<dbReference type="OrthoDB" id="9784339at2"/>
<evidence type="ECO:0000256" key="3">
    <source>
        <dbReference type="PIRSR" id="PIRSR617867-1"/>
    </source>
</evidence>
<keyword evidence="2 5" id="KW-0378">Hydrolase</keyword>
<dbReference type="HOGENOM" id="CLU_071415_2_2_10"/>
<comment type="similarity">
    <text evidence="1">Belongs to the low molecular weight phosphotyrosine protein phosphatase family.</text>
</comment>
<name>A0A060R7Z9_9BACT</name>
<dbReference type="EMBL" id="HG934468">
    <property type="protein sequence ID" value="CDN31521.1"/>
    <property type="molecule type" value="Genomic_DNA"/>
</dbReference>
<feature type="active site" description="Nucleophile" evidence="3">
    <location>
        <position position="13"/>
    </location>
</feature>
<dbReference type="InterPro" id="IPR017867">
    <property type="entry name" value="Tyr_phospatase_low_mol_wt"/>
</dbReference>
<feature type="domain" description="Phosphotyrosine protein phosphatase I" evidence="4">
    <location>
        <begin position="1"/>
        <end position="149"/>
    </location>
</feature>
<reference evidence="5 6" key="1">
    <citation type="journal article" date="2015" name="Genome Announc.">
        <title>Complete Genome Sequence of the Novel Leech Symbiont Mucinivorans hirudinis M3T.</title>
        <authorList>
            <person name="Nelson M.C."/>
            <person name="Bomar L."/>
            <person name="Graf J."/>
        </authorList>
    </citation>
    <scope>NUCLEOTIDE SEQUENCE [LARGE SCALE GENOMIC DNA]</scope>
    <source>
        <strain evidence="6">M3</strain>
    </source>
</reference>
<feature type="active site" description="Nucleophile" evidence="3">
    <location>
        <position position="7"/>
    </location>
</feature>
<dbReference type="Proteomes" id="UP000027616">
    <property type="component" value="Chromosome I"/>
</dbReference>
<dbReference type="GO" id="GO:0004725">
    <property type="term" value="F:protein tyrosine phosphatase activity"/>
    <property type="evidence" value="ECO:0007669"/>
    <property type="project" value="UniProtKB-EC"/>
</dbReference>
<dbReference type="SUPFAM" id="SSF52788">
    <property type="entry name" value="Phosphotyrosine protein phosphatases I"/>
    <property type="match status" value="1"/>
</dbReference>
<sequence length="160" mass="18400">MKFLFVCLGNICRSPAAEGILRTMIQRIGIPNVDVDSAGTYGGHDGEKPDPRMLRAAAKRGYVLEHSAREIRTEDFEEFDKIFVMDDSNYDDVMRLAPDTQSQEKVERITKYCTRYKVDHVPDPYYNKREGFDEVLDILEDACEGIVENMYAIYKSSKKI</sequence>
<evidence type="ECO:0000256" key="2">
    <source>
        <dbReference type="ARBA" id="ARBA00022801"/>
    </source>
</evidence>
<dbReference type="PATRIC" id="fig|1433126.3.peg.1419"/>
<dbReference type="Gene3D" id="3.40.50.2300">
    <property type="match status" value="1"/>
</dbReference>
<dbReference type="AlphaFoldDB" id="A0A060R7Z9"/>
<evidence type="ECO:0000313" key="6">
    <source>
        <dbReference type="Proteomes" id="UP000027616"/>
    </source>
</evidence>
<dbReference type="InterPro" id="IPR036196">
    <property type="entry name" value="Ptyr_pPase_sf"/>
</dbReference>
<dbReference type="EC" id="3.1.3.48" evidence="5"/>
<evidence type="ECO:0000259" key="4">
    <source>
        <dbReference type="SMART" id="SM00226"/>
    </source>
</evidence>
<dbReference type="PRINTS" id="PR00719">
    <property type="entry name" value="LMWPTPASE"/>
</dbReference>
<organism evidence="5 6">
    <name type="scientific">Mucinivorans hirudinis</name>
    <dbReference type="NCBI Taxonomy" id="1433126"/>
    <lineage>
        <taxon>Bacteria</taxon>
        <taxon>Pseudomonadati</taxon>
        <taxon>Bacteroidota</taxon>
        <taxon>Bacteroidia</taxon>
        <taxon>Bacteroidales</taxon>
        <taxon>Rikenellaceae</taxon>
        <taxon>Mucinivorans</taxon>
    </lineage>
</organism>
<evidence type="ECO:0000256" key="1">
    <source>
        <dbReference type="ARBA" id="ARBA00011063"/>
    </source>
</evidence>
<dbReference type="STRING" id="1433126.BN938_1434"/>
<accession>A0A060R7Z9</accession>
<dbReference type="InterPro" id="IPR023485">
    <property type="entry name" value="Ptyr_pPase"/>
</dbReference>